<gene>
    <name evidence="3" type="ORF">GCM10009843_29710</name>
</gene>
<sequence length="89" mass="10226">MSYDTAHSLASSWVGLFAAVWFARKANRLDAIRTEENPQRHRRHTPSDQSPEKENHDERTHPGNRDHHASSEHAVGTRRPAGRVRPRAR</sequence>
<keyword evidence="2" id="KW-0812">Transmembrane</keyword>
<dbReference type="EMBL" id="BAAAQQ010000013">
    <property type="protein sequence ID" value="GAA2128806.1"/>
    <property type="molecule type" value="Genomic_DNA"/>
</dbReference>
<feature type="region of interest" description="Disordered" evidence="1">
    <location>
        <begin position="31"/>
        <end position="89"/>
    </location>
</feature>
<evidence type="ECO:0000256" key="1">
    <source>
        <dbReference type="SAM" id="MobiDB-lite"/>
    </source>
</evidence>
<proteinExistence type="predicted"/>
<evidence type="ECO:0000256" key="2">
    <source>
        <dbReference type="SAM" id="Phobius"/>
    </source>
</evidence>
<feature type="transmembrane region" description="Helical" evidence="2">
    <location>
        <begin position="6"/>
        <end position="23"/>
    </location>
</feature>
<feature type="compositionally biased region" description="Basic and acidic residues" evidence="1">
    <location>
        <begin position="50"/>
        <end position="71"/>
    </location>
</feature>
<protein>
    <submittedName>
        <fullName evidence="3">Uncharacterized protein</fullName>
    </submittedName>
</protein>
<accession>A0ABN2YL40</accession>
<evidence type="ECO:0000313" key="3">
    <source>
        <dbReference type="EMBL" id="GAA2128806.1"/>
    </source>
</evidence>
<reference evidence="3 4" key="1">
    <citation type="journal article" date="2019" name="Int. J. Syst. Evol. Microbiol.">
        <title>The Global Catalogue of Microorganisms (GCM) 10K type strain sequencing project: providing services to taxonomists for standard genome sequencing and annotation.</title>
        <authorList>
            <consortium name="The Broad Institute Genomics Platform"/>
            <consortium name="The Broad Institute Genome Sequencing Center for Infectious Disease"/>
            <person name="Wu L."/>
            <person name="Ma J."/>
        </authorList>
    </citation>
    <scope>NUCLEOTIDE SEQUENCE [LARGE SCALE GENOMIC DNA]</scope>
    <source>
        <strain evidence="3 4">JCM 16021</strain>
    </source>
</reference>
<organism evidence="3 4">
    <name type="scientific">Nocardioides bigeumensis</name>
    <dbReference type="NCBI Taxonomy" id="433657"/>
    <lineage>
        <taxon>Bacteria</taxon>
        <taxon>Bacillati</taxon>
        <taxon>Actinomycetota</taxon>
        <taxon>Actinomycetes</taxon>
        <taxon>Propionibacteriales</taxon>
        <taxon>Nocardioidaceae</taxon>
        <taxon>Nocardioides</taxon>
    </lineage>
</organism>
<keyword evidence="2" id="KW-1133">Transmembrane helix</keyword>
<keyword evidence="2" id="KW-0472">Membrane</keyword>
<keyword evidence="4" id="KW-1185">Reference proteome</keyword>
<dbReference type="Proteomes" id="UP001500575">
    <property type="component" value="Unassembled WGS sequence"/>
</dbReference>
<comment type="caution">
    <text evidence="3">The sequence shown here is derived from an EMBL/GenBank/DDBJ whole genome shotgun (WGS) entry which is preliminary data.</text>
</comment>
<name>A0ABN2YL40_9ACTN</name>
<feature type="compositionally biased region" description="Basic residues" evidence="1">
    <location>
        <begin position="80"/>
        <end position="89"/>
    </location>
</feature>
<evidence type="ECO:0000313" key="4">
    <source>
        <dbReference type="Proteomes" id="UP001500575"/>
    </source>
</evidence>